<evidence type="ECO:0000313" key="3">
    <source>
        <dbReference type="EMBL" id="MBC5721658.1"/>
    </source>
</evidence>
<accession>A0A8J6M6F7</accession>
<dbReference type="Gene3D" id="3.30.457.10">
    <property type="entry name" value="Copper amine oxidase-like, N-terminal domain"/>
    <property type="match status" value="1"/>
</dbReference>
<keyword evidence="4" id="KW-1185">Reference proteome</keyword>
<dbReference type="Pfam" id="PF07833">
    <property type="entry name" value="Cu_amine_oxidN1"/>
    <property type="match status" value="1"/>
</dbReference>
<protein>
    <submittedName>
        <fullName evidence="3">Copper amine oxidase N-terminal domain-containing protein</fullName>
    </submittedName>
</protein>
<dbReference type="SUPFAM" id="SSF55383">
    <property type="entry name" value="Copper amine oxidase, domain N"/>
    <property type="match status" value="1"/>
</dbReference>
<evidence type="ECO:0000256" key="1">
    <source>
        <dbReference type="SAM" id="SignalP"/>
    </source>
</evidence>
<dbReference type="InterPro" id="IPR012854">
    <property type="entry name" value="Cu_amine_oxidase-like_N"/>
</dbReference>
<reference evidence="3" key="1">
    <citation type="submission" date="2020-08" db="EMBL/GenBank/DDBJ databases">
        <title>Genome public.</title>
        <authorList>
            <person name="Liu C."/>
            <person name="Sun Q."/>
        </authorList>
    </citation>
    <scope>NUCLEOTIDE SEQUENCE</scope>
    <source>
        <strain evidence="3">NSJ-23</strain>
    </source>
</reference>
<evidence type="ECO:0000313" key="4">
    <source>
        <dbReference type="Proteomes" id="UP000628736"/>
    </source>
</evidence>
<feature type="signal peptide" evidence="1">
    <location>
        <begin position="1"/>
        <end position="24"/>
    </location>
</feature>
<dbReference type="Proteomes" id="UP000628736">
    <property type="component" value="Unassembled WGS sequence"/>
</dbReference>
<sequence>MKKLFRPLLCAAFLALAVSAPAFAAEPDILQTFPDTVSTRQGDFYVLVNGESLTFPDAVPKLKSDRSFLPFAATFEALGYTGITWDGSTGTVTASRDGQRISLTIGEPSITLYTEEAPDGQNIPMDVAPYVDPATDRTYVPVGLIADALGYNVGWDGSNGTVIIDDVDAILAANTETYELMDKYLDYSRTFAQKNQKVGGEYAMDISVSTSDGEQDMDIQFLADGDYDMIIAGSTAFQFDTQMVLDYAASLNGVDATELLDSTGELPFPLTIDFAMRGDMEQGALYLNCAALNQFILGEGASDDTWYKLDMKSFYDQSAALTGFTYADLLALSNASLDASFTEQLETVLRTAPLTSYLTTSDYLDLYNSICGDSHFKRSGSSYVNQFLAEDGVTGTFTLYTTGSRVNGYAMELTAVDPSFGEMEIGVSMRNSKMEMSIDLTQSSSLPTGEDPSISTLPGILSSEVSMHMEMDGAYQSTSAKPSTQPPADATVLDMFQLMSPDDHVEVPDGTAA</sequence>
<proteinExistence type="predicted"/>
<dbReference type="AlphaFoldDB" id="A0A8J6M6F7"/>
<feature type="chain" id="PRO_5035293516" evidence="1">
    <location>
        <begin position="25"/>
        <end position="513"/>
    </location>
</feature>
<gene>
    <name evidence="3" type="ORF">H8S11_02310</name>
</gene>
<comment type="caution">
    <text evidence="3">The sequence shown here is derived from an EMBL/GenBank/DDBJ whole genome shotgun (WGS) entry which is preliminary data.</text>
</comment>
<dbReference type="InterPro" id="IPR036582">
    <property type="entry name" value="Mao_N_sf"/>
</dbReference>
<name>A0A8J6M6F7_9FIRM</name>
<evidence type="ECO:0000259" key="2">
    <source>
        <dbReference type="Pfam" id="PF07833"/>
    </source>
</evidence>
<organism evidence="3 4">
    <name type="scientific">Flintibacter hominis</name>
    <dbReference type="NCBI Taxonomy" id="2763048"/>
    <lineage>
        <taxon>Bacteria</taxon>
        <taxon>Bacillati</taxon>
        <taxon>Bacillota</taxon>
        <taxon>Clostridia</taxon>
        <taxon>Eubacteriales</taxon>
        <taxon>Flintibacter</taxon>
    </lineage>
</organism>
<dbReference type="EMBL" id="JACOPO010000001">
    <property type="protein sequence ID" value="MBC5721658.1"/>
    <property type="molecule type" value="Genomic_DNA"/>
</dbReference>
<keyword evidence="1" id="KW-0732">Signal</keyword>
<feature type="domain" description="Copper amine oxidase-like N-terminal" evidence="2">
    <location>
        <begin position="48"/>
        <end position="164"/>
    </location>
</feature>
<dbReference type="RefSeq" id="WP_186852039.1">
    <property type="nucleotide sequence ID" value="NZ_JACOPO010000001.1"/>
</dbReference>